<dbReference type="GO" id="GO:0003677">
    <property type="term" value="F:DNA binding"/>
    <property type="evidence" value="ECO:0007669"/>
    <property type="project" value="UniProtKB-UniRule"/>
</dbReference>
<sequence length="175" mass="20435">MADTTKDKIADTLERLLEHQSFDKITIKLLVTECGISRQSFYYYFKDILDVIEWLAHQKTQELLKKSMEAGSYEEGILIFINFAFKNHCFIMRLLDSKHRGFIERIIVSSLRSFLEDALRQKKELISINYRDMDAILNFCAYGLTGLLLESAGEKQTDKKLLARQMRDLLLKVLT</sequence>
<dbReference type="InterPro" id="IPR001647">
    <property type="entry name" value="HTH_TetR"/>
</dbReference>
<evidence type="ECO:0000256" key="2">
    <source>
        <dbReference type="PROSITE-ProRule" id="PRU00335"/>
    </source>
</evidence>
<keyword evidence="1 2" id="KW-0238">DNA-binding</keyword>
<reference evidence="4" key="1">
    <citation type="submission" date="2020-06" db="EMBL/GenBank/DDBJ databases">
        <title>Characterization of fructooligosaccharide metabolism and fructooligosaccharide-degrading enzymes in human commensal butyrate producers.</title>
        <authorList>
            <person name="Tanno H."/>
            <person name="Fujii T."/>
            <person name="Hirano K."/>
            <person name="Maeno S."/>
            <person name="Tonozuka T."/>
            <person name="Sakamoto M."/>
            <person name="Ohkuma M."/>
            <person name="Tochio T."/>
            <person name="Endo A."/>
        </authorList>
    </citation>
    <scope>NUCLEOTIDE SEQUENCE</scope>
    <source>
        <strain evidence="4">JCM 17466</strain>
    </source>
</reference>
<protein>
    <submittedName>
        <fullName evidence="4">TetR family transcriptional regulator</fullName>
    </submittedName>
</protein>
<dbReference type="AlphaFoldDB" id="A0A916Q9A8"/>
<feature type="domain" description="HTH tetR-type" evidence="3">
    <location>
        <begin position="3"/>
        <end position="63"/>
    </location>
</feature>
<accession>A0A916Q9A8</accession>
<gene>
    <name evidence="4" type="ORF">ANBU17_15920</name>
</gene>
<dbReference type="Gene3D" id="1.10.357.10">
    <property type="entry name" value="Tetracycline Repressor, domain 2"/>
    <property type="match status" value="1"/>
</dbReference>
<keyword evidence="5" id="KW-1185">Reference proteome</keyword>
<name>A0A916Q9A8_9FIRM</name>
<evidence type="ECO:0000313" key="5">
    <source>
        <dbReference type="Proteomes" id="UP000613208"/>
    </source>
</evidence>
<feature type="DNA-binding region" description="H-T-H motif" evidence="2">
    <location>
        <begin position="26"/>
        <end position="45"/>
    </location>
</feature>
<dbReference type="PANTHER" id="PTHR43479">
    <property type="entry name" value="ACREF/ENVCD OPERON REPRESSOR-RELATED"/>
    <property type="match status" value="1"/>
</dbReference>
<proteinExistence type="predicted"/>
<dbReference type="PANTHER" id="PTHR43479:SF7">
    <property type="entry name" value="TETR-FAMILY TRANSCRIPTIONAL REGULATOR"/>
    <property type="match status" value="1"/>
</dbReference>
<dbReference type="Proteomes" id="UP000613208">
    <property type="component" value="Unassembled WGS sequence"/>
</dbReference>
<evidence type="ECO:0000259" key="3">
    <source>
        <dbReference type="PROSITE" id="PS50977"/>
    </source>
</evidence>
<dbReference type="Pfam" id="PF00440">
    <property type="entry name" value="TetR_N"/>
    <property type="match status" value="1"/>
</dbReference>
<evidence type="ECO:0000256" key="1">
    <source>
        <dbReference type="ARBA" id="ARBA00023125"/>
    </source>
</evidence>
<comment type="caution">
    <text evidence="4">The sequence shown here is derived from an EMBL/GenBank/DDBJ whole genome shotgun (WGS) entry which is preliminary data.</text>
</comment>
<dbReference type="EMBL" id="BLYI01000031">
    <property type="protein sequence ID" value="GFO85245.1"/>
    <property type="molecule type" value="Genomic_DNA"/>
</dbReference>
<dbReference type="RefSeq" id="WP_201310946.1">
    <property type="nucleotide sequence ID" value="NZ_BLYI01000031.1"/>
</dbReference>
<evidence type="ECO:0000313" key="4">
    <source>
        <dbReference type="EMBL" id="GFO85245.1"/>
    </source>
</evidence>
<dbReference type="InterPro" id="IPR050624">
    <property type="entry name" value="HTH-type_Tx_Regulator"/>
</dbReference>
<dbReference type="InterPro" id="IPR009057">
    <property type="entry name" value="Homeodomain-like_sf"/>
</dbReference>
<organism evidence="4 5">
    <name type="scientific">Anaerostipes butyraticus</name>
    <dbReference type="NCBI Taxonomy" id="645466"/>
    <lineage>
        <taxon>Bacteria</taxon>
        <taxon>Bacillati</taxon>
        <taxon>Bacillota</taxon>
        <taxon>Clostridia</taxon>
        <taxon>Lachnospirales</taxon>
        <taxon>Lachnospiraceae</taxon>
        <taxon>Anaerostipes</taxon>
    </lineage>
</organism>
<dbReference type="SUPFAM" id="SSF46689">
    <property type="entry name" value="Homeodomain-like"/>
    <property type="match status" value="1"/>
</dbReference>
<dbReference type="PROSITE" id="PS50977">
    <property type="entry name" value="HTH_TETR_2"/>
    <property type="match status" value="1"/>
</dbReference>